<feature type="compositionally biased region" description="Gly residues" evidence="7">
    <location>
        <begin position="743"/>
        <end position="752"/>
    </location>
</feature>
<dbReference type="InterPro" id="IPR056550">
    <property type="entry name" value="NOL10_2nd"/>
</dbReference>
<keyword evidence="5" id="KW-0539">Nucleus</keyword>
<dbReference type="Pfam" id="PF23098">
    <property type="entry name" value="Beta-prop_NOL10_N"/>
    <property type="match status" value="1"/>
</dbReference>
<dbReference type="InterPro" id="IPR056551">
    <property type="entry name" value="Beta-prop_NOL10_N"/>
</dbReference>
<feature type="domain" description="Nucleolar protein 10-like N-terminal" evidence="10">
    <location>
        <begin position="22"/>
        <end position="314"/>
    </location>
</feature>
<dbReference type="PROSITE" id="PS50082">
    <property type="entry name" value="WD_REPEATS_2"/>
    <property type="match status" value="1"/>
</dbReference>
<evidence type="ECO:0000313" key="12">
    <source>
        <dbReference type="Proteomes" id="UP000001876"/>
    </source>
</evidence>
<feature type="compositionally biased region" description="Gly residues" evidence="7">
    <location>
        <begin position="760"/>
        <end position="771"/>
    </location>
</feature>
<comment type="subcellular location">
    <subcellularLocation>
        <location evidence="1">Nucleus</location>
        <location evidence="1">Nucleolus</location>
    </subcellularLocation>
</comment>
<feature type="compositionally biased region" description="Basic and acidic residues" evidence="7">
    <location>
        <begin position="712"/>
        <end position="736"/>
    </location>
</feature>
<dbReference type="STRING" id="564608.C1N066"/>
<comment type="similarity">
    <text evidence="2">Belongs to the WD repeat NOL10/ENP2 family.</text>
</comment>
<evidence type="ECO:0000256" key="3">
    <source>
        <dbReference type="ARBA" id="ARBA00022574"/>
    </source>
</evidence>
<evidence type="ECO:0000259" key="8">
    <source>
        <dbReference type="Pfam" id="PF08159"/>
    </source>
</evidence>
<feature type="compositionally biased region" description="Acidic residues" evidence="7">
    <location>
        <begin position="594"/>
        <end position="608"/>
    </location>
</feature>
<dbReference type="OMA" id="GYFMDVR"/>
<dbReference type="PANTHER" id="PTHR14927:SF0">
    <property type="entry name" value="NUCLEOLAR PROTEIN 10"/>
    <property type="match status" value="1"/>
</dbReference>
<dbReference type="AlphaFoldDB" id="C1N066"/>
<feature type="repeat" description="WD" evidence="6">
    <location>
        <begin position="235"/>
        <end position="276"/>
    </location>
</feature>
<feature type="compositionally biased region" description="Basic and acidic residues" evidence="7">
    <location>
        <begin position="582"/>
        <end position="593"/>
    </location>
</feature>
<name>C1N066_MICPC</name>
<dbReference type="KEGG" id="mpp:MICPUCDRAFT_60988"/>
<keyword evidence="4" id="KW-0677">Repeat</keyword>
<dbReference type="OrthoDB" id="273340at2759"/>
<evidence type="ECO:0000313" key="11">
    <source>
        <dbReference type="EMBL" id="EEH54991.1"/>
    </source>
</evidence>
<evidence type="ECO:0000256" key="2">
    <source>
        <dbReference type="ARBA" id="ARBA00005264"/>
    </source>
</evidence>
<evidence type="ECO:0000256" key="7">
    <source>
        <dbReference type="SAM" id="MobiDB-lite"/>
    </source>
</evidence>
<dbReference type="EMBL" id="GG663743">
    <property type="protein sequence ID" value="EEH54991.1"/>
    <property type="molecule type" value="Genomic_DNA"/>
</dbReference>
<dbReference type="Pfam" id="PF23097">
    <property type="entry name" value="NOL10_2nd"/>
    <property type="match status" value="1"/>
</dbReference>
<dbReference type="InterPro" id="IPR012580">
    <property type="entry name" value="NUC153"/>
</dbReference>
<feature type="region of interest" description="Disordered" evidence="7">
    <location>
        <begin position="686"/>
        <end position="771"/>
    </location>
</feature>
<evidence type="ECO:0000256" key="6">
    <source>
        <dbReference type="PROSITE-ProRule" id="PRU00221"/>
    </source>
</evidence>
<accession>C1N066</accession>
<dbReference type="eggNOG" id="KOG2321">
    <property type="taxonomic scope" value="Eukaryota"/>
</dbReference>
<evidence type="ECO:0000256" key="5">
    <source>
        <dbReference type="ARBA" id="ARBA00023242"/>
    </source>
</evidence>
<dbReference type="SUPFAM" id="SSF50978">
    <property type="entry name" value="WD40 repeat-like"/>
    <property type="match status" value="1"/>
</dbReference>
<dbReference type="Pfam" id="PF08159">
    <property type="entry name" value="NUC153"/>
    <property type="match status" value="1"/>
</dbReference>
<dbReference type="PANTHER" id="PTHR14927">
    <property type="entry name" value="NUCLEOLAR PROTEIN 10"/>
    <property type="match status" value="1"/>
</dbReference>
<feature type="compositionally biased region" description="Acidic residues" evidence="7">
    <location>
        <begin position="625"/>
        <end position="640"/>
    </location>
</feature>
<protein>
    <submittedName>
        <fullName evidence="11">Predicted protein</fullName>
    </submittedName>
</protein>
<sequence length="771" mass="84813">MGRDGGGGGDAGANVDFSGIKVVESNGVKVYQVTGGGREVPRWMTESNKRKLRKDEAYRRRVELVQDLEFSVASSRCKMSADGQFLVVTGLHPPQVKVYDLSQLSMKFERHLDAEVVDFAILGEDYSKLAFLCADRSINFHAKFGKYYSTRTPRQGRDMAYVRHTGDLVVVGGAHEMYRLNLERGRFLTPMEARGGSLNVIGSCPTTGLLAVGSEDGTVECFDPRTRAAIGELNVTRANGGVTAVRFDPNGMSVAAGDGEGLIRVYDLRSSRPVLTKDHYNGFPIKDLKYHTGVDEKRRVISADTRVVKIWDPSADGKARSVSRRVPRCFQSRHTSTPFNSASDAFELHPDIASYGPSTQPFAAIEPGSEINDVCVWDRTGLMITALEHKTLGCYFTPALGPAPPWCSFLENLTEEMEEERTTSTFDDYRFCTREELARLGLDALVGTKMLRAYMHGFFVDNRLYGKAKAIAEPFDYEQYKRDKVEEKLAAERAGRITTKKRAPKVNAALAARLETRGDASEKRKGRGRRRDDPMDSDDDDVPGGGLLEDDRFAAMFKDARFEVDEQSEAYKTLHPNAPKLSKSERRELLEEHFDLDEDEDEDVDDDERQNAADASARAAAAEVSSEEDEEEEEEEEEADAPAPAKAEKDFGVKMYSVKDERHAAAYREGRRAAASNLPLAQRVALEGGGGGKKARATGNKEINWEAGGGAEARRRGREDDGAEDARKGPGPNREKPAKRRGVGGIIAGGGRGRGRGRGGRGGGGRGRGRQ</sequence>
<feature type="compositionally biased region" description="Basic and acidic residues" evidence="7">
    <location>
        <begin position="514"/>
        <end position="523"/>
    </location>
</feature>
<dbReference type="InterPro" id="IPR036322">
    <property type="entry name" value="WD40_repeat_dom_sf"/>
</dbReference>
<feature type="compositionally biased region" description="Low complexity" evidence="7">
    <location>
        <begin position="612"/>
        <end position="624"/>
    </location>
</feature>
<feature type="region of interest" description="Disordered" evidence="7">
    <location>
        <begin position="512"/>
        <end position="548"/>
    </location>
</feature>
<gene>
    <name evidence="11" type="ORF">MICPUCDRAFT_60988</name>
</gene>
<proteinExistence type="inferred from homology"/>
<dbReference type="Proteomes" id="UP000001876">
    <property type="component" value="Unassembled WGS sequence"/>
</dbReference>
<dbReference type="Gene3D" id="2.130.10.10">
    <property type="entry name" value="YVTN repeat-like/Quinoprotein amine dehydrogenase"/>
    <property type="match status" value="1"/>
</dbReference>
<dbReference type="GO" id="GO:0032040">
    <property type="term" value="C:small-subunit processome"/>
    <property type="evidence" value="ECO:0007669"/>
    <property type="project" value="TreeGrafter"/>
</dbReference>
<evidence type="ECO:0000259" key="9">
    <source>
        <dbReference type="Pfam" id="PF23097"/>
    </source>
</evidence>
<dbReference type="InterPro" id="IPR015943">
    <property type="entry name" value="WD40/YVTN_repeat-like_dom_sf"/>
</dbReference>
<evidence type="ECO:0000256" key="1">
    <source>
        <dbReference type="ARBA" id="ARBA00004604"/>
    </source>
</evidence>
<evidence type="ECO:0000256" key="4">
    <source>
        <dbReference type="ARBA" id="ARBA00022737"/>
    </source>
</evidence>
<dbReference type="RefSeq" id="XP_003061341.1">
    <property type="nucleotide sequence ID" value="XM_003061295.1"/>
</dbReference>
<dbReference type="InterPro" id="IPR040382">
    <property type="entry name" value="NOL10/Enp2"/>
</dbReference>
<keyword evidence="3 6" id="KW-0853">WD repeat</keyword>
<dbReference type="GO" id="GO:0030686">
    <property type="term" value="C:90S preribosome"/>
    <property type="evidence" value="ECO:0007669"/>
    <property type="project" value="TreeGrafter"/>
</dbReference>
<reference evidence="11 12" key="1">
    <citation type="journal article" date="2009" name="Science">
        <title>Green evolution and dynamic adaptations revealed by genomes of the marine picoeukaryotes Micromonas.</title>
        <authorList>
            <person name="Worden A.Z."/>
            <person name="Lee J.H."/>
            <person name="Mock T."/>
            <person name="Rouze P."/>
            <person name="Simmons M.P."/>
            <person name="Aerts A.L."/>
            <person name="Allen A.E."/>
            <person name="Cuvelier M.L."/>
            <person name="Derelle E."/>
            <person name="Everett M.V."/>
            <person name="Foulon E."/>
            <person name="Grimwood J."/>
            <person name="Gundlach H."/>
            <person name="Henrissat B."/>
            <person name="Napoli C."/>
            <person name="McDonald S.M."/>
            <person name="Parker M.S."/>
            <person name="Rombauts S."/>
            <person name="Salamov A."/>
            <person name="Von Dassow P."/>
            <person name="Badger J.H."/>
            <person name="Coutinho P.M."/>
            <person name="Demir E."/>
            <person name="Dubchak I."/>
            <person name="Gentemann C."/>
            <person name="Eikrem W."/>
            <person name="Gready J.E."/>
            <person name="John U."/>
            <person name="Lanier W."/>
            <person name="Lindquist E.A."/>
            <person name="Lucas S."/>
            <person name="Mayer K.F."/>
            <person name="Moreau H."/>
            <person name="Not F."/>
            <person name="Otillar R."/>
            <person name="Panaud O."/>
            <person name="Pangilinan J."/>
            <person name="Paulsen I."/>
            <person name="Piegu B."/>
            <person name="Poliakov A."/>
            <person name="Robbens S."/>
            <person name="Schmutz J."/>
            <person name="Toulza E."/>
            <person name="Wyss T."/>
            <person name="Zelensky A."/>
            <person name="Zhou K."/>
            <person name="Armbrust E.V."/>
            <person name="Bhattacharya D."/>
            <person name="Goodenough U.W."/>
            <person name="Van de Peer Y."/>
            <person name="Grigoriev I.V."/>
        </authorList>
    </citation>
    <scope>NUCLEOTIDE SEQUENCE [LARGE SCALE GENOMIC DNA]</scope>
    <source>
        <strain evidence="11 12">CCMP1545</strain>
    </source>
</reference>
<feature type="domain" description="Nucleolar protein 10-like second" evidence="9">
    <location>
        <begin position="426"/>
        <end position="473"/>
    </location>
</feature>
<dbReference type="GO" id="GO:0000462">
    <property type="term" value="P:maturation of SSU-rRNA from tricistronic rRNA transcript (SSU-rRNA, 5.8S rRNA, LSU-rRNA)"/>
    <property type="evidence" value="ECO:0007669"/>
    <property type="project" value="TreeGrafter"/>
</dbReference>
<dbReference type="SMART" id="SM00320">
    <property type="entry name" value="WD40"/>
    <property type="match status" value="3"/>
</dbReference>
<evidence type="ECO:0000259" key="10">
    <source>
        <dbReference type="Pfam" id="PF23098"/>
    </source>
</evidence>
<dbReference type="InterPro" id="IPR001680">
    <property type="entry name" value="WD40_rpt"/>
</dbReference>
<feature type="region of interest" description="Disordered" evidence="7">
    <location>
        <begin position="568"/>
        <end position="654"/>
    </location>
</feature>
<dbReference type="GeneID" id="9686780"/>
<keyword evidence="12" id="KW-1185">Reference proteome</keyword>
<feature type="domain" description="NUC153" evidence="8">
    <location>
        <begin position="550"/>
        <end position="577"/>
    </location>
</feature>
<organism evidence="12">
    <name type="scientific">Micromonas pusilla (strain CCMP1545)</name>
    <name type="common">Picoplanktonic green alga</name>
    <dbReference type="NCBI Taxonomy" id="564608"/>
    <lineage>
        <taxon>Eukaryota</taxon>
        <taxon>Viridiplantae</taxon>
        <taxon>Chlorophyta</taxon>
        <taxon>Mamiellophyceae</taxon>
        <taxon>Mamiellales</taxon>
        <taxon>Mamiellaceae</taxon>
        <taxon>Micromonas</taxon>
    </lineage>
</organism>